<feature type="compositionally biased region" description="Low complexity" evidence="1">
    <location>
        <begin position="45"/>
        <end position="70"/>
    </location>
</feature>
<protein>
    <recommendedName>
        <fullName evidence="5">DUF4190 domain-containing protein</fullName>
    </recommendedName>
</protein>
<gene>
    <name evidence="3" type="ORF">FNH21_14450</name>
</gene>
<evidence type="ECO:0000256" key="2">
    <source>
        <dbReference type="SAM" id="Phobius"/>
    </source>
</evidence>
<feature type="compositionally biased region" description="Low complexity" evidence="1">
    <location>
        <begin position="1"/>
        <end position="37"/>
    </location>
</feature>
<dbReference type="OrthoDB" id="4775598at2"/>
<comment type="caution">
    <text evidence="3">The sequence shown here is derived from an EMBL/GenBank/DDBJ whole genome shotgun (WGS) entry which is preliminary data.</text>
</comment>
<dbReference type="EMBL" id="VJXX01000006">
    <property type="protein sequence ID" value="MPY11903.1"/>
    <property type="molecule type" value="Genomic_DNA"/>
</dbReference>
<reference evidence="4" key="1">
    <citation type="submission" date="2019-07" db="EMBL/GenBank/DDBJ databases">
        <title>Arthrobacter KR32 sp. nov., isolated from mountain cheese made of cows milk.</title>
        <authorList>
            <person name="Flegler A."/>
        </authorList>
    </citation>
    <scope>NUCLEOTIDE SEQUENCE [LARGE SCALE GENOMIC DNA]</scope>
    <source>
        <strain evidence="4">KR32</strain>
    </source>
</reference>
<keyword evidence="4" id="KW-1185">Reference proteome</keyword>
<feature type="transmembrane region" description="Helical" evidence="2">
    <location>
        <begin position="81"/>
        <end position="103"/>
    </location>
</feature>
<feature type="region of interest" description="Disordered" evidence="1">
    <location>
        <begin position="1"/>
        <end position="70"/>
    </location>
</feature>
<dbReference type="AlphaFoldDB" id="A0A7X1TPQ3"/>
<keyword evidence="2" id="KW-0812">Transmembrane</keyword>
<evidence type="ECO:0000313" key="4">
    <source>
        <dbReference type="Proteomes" id="UP000326464"/>
    </source>
</evidence>
<evidence type="ECO:0000256" key="1">
    <source>
        <dbReference type="SAM" id="MobiDB-lite"/>
    </source>
</evidence>
<sequence length="170" mass="17803">MSDNNPGSQGSSPYGQQNQPQYGQNQPQYGQNAPQYGEQSPTAYGQQQGQSPYGQQGGNNYPGQQGYQGQVTENPGRTLGIVGFILAILIAPVGLIISIVAFVKSRRAKMGNGFALAGIIIGILFTIIGTILIIVIASFTAELTQQLLDACQGQPSGTPVTIQGQSTSCP</sequence>
<dbReference type="Proteomes" id="UP000326464">
    <property type="component" value="Unassembled WGS sequence"/>
</dbReference>
<name>A0A7X1TPQ3_9MICC</name>
<evidence type="ECO:0008006" key="5">
    <source>
        <dbReference type="Google" id="ProtNLM"/>
    </source>
</evidence>
<proteinExistence type="predicted"/>
<feature type="transmembrane region" description="Helical" evidence="2">
    <location>
        <begin position="115"/>
        <end position="139"/>
    </location>
</feature>
<keyword evidence="2" id="KW-0472">Membrane</keyword>
<keyword evidence="2" id="KW-1133">Transmembrane helix</keyword>
<accession>A0A7X1TPQ3</accession>
<organism evidence="3 4">
    <name type="scientific">Arthrobacter bussei</name>
    <dbReference type="NCBI Taxonomy" id="2594179"/>
    <lineage>
        <taxon>Bacteria</taxon>
        <taxon>Bacillati</taxon>
        <taxon>Actinomycetota</taxon>
        <taxon>Actinomycetes</taxon>
        <taxon>Micrococcales</taxon>
        <taxon>Micrococcaceae</taxon>
        <taxon>Arthrobacter</taxon>
    </lineage>
</organism>
<evidence type="ECO:0000313" key="3">
    <source>
        <dbReference type="EMBL" id="MPY11903.1"/>
    </source>
</evidence>
<dbReference type="RefSeq" id="WP_152816798.1">
    <property type="nucleotide sequence ID" value="NZ_VJXX01000006.1"/>
</dbReference>